<comment type="caution">
    <text evidence="1">The sequence shown here is derived from an EMBL/GenBank/DDBJ whole genome shotgun (WGS) entry which is preliminary data.</text>
</comment>
<gene>
    <name evidence="1" type="ORF">K1T71_010908</name>
</gene>
<organism evidence="1 2">
    <name type="scientific">Dendrolimus kikuchii</name>
    <dbReference type="NCBI Taxonomy" id="765133"/>
    <lineage>
        <taxon>Eukaryota</taxon>
        <taxon>Metazoa</taxon>
        <taxon>Ecdysozoa</taxon>
        <taxon>Arthropoda</taxon>
        <taxon>Hexapoda</taxon>
        <taxon>Insecta</taxon>
        <taxon>Pterygota</taxon>
        <taxon>Neoptera</taxon>
        <taxon>Endopterygota</taxon>
        <taxon>Lepidoptera</taxon>
        <taxon>Glossata</taxon>
        <taxon>Ditrysia</taxon>
        <taxon>Bombycoidea</taxon>
        <taxon>Lasiocampidae</taxon>
        <taxon>Dendrolimus</taxon>
    </lineage>
</organism>
<evidence type="ECO:0000313" key="1">
    <source>
        <dbReference type="EMBL" id="KAJ0173759.1"/>
    </source>
</evidence>
<proteinExistence type="predicted"/>
<name>A0ACC1CQ72_9NEOP</name>
<reference evidence="1 2" key="1">
    <citation type="journal article" date="2021" name="Front. Genet.">
        <title>Chromosome-Level Genome Assembly Reveals Significant Gene Expansion in the Toll and IMD Signaling Pathways of Dendrolimus kikuchii.</title>
        <authorList>
            <person name="Zhou J."/>
            <person name="Wu P."/>
            <person name="Xiong Z."/>
            <person name="Liu N."/>
            <person name="Zhao N."/>
            <person name="Ji M."/>
            <person name="Qiu Y."/>
            <person name="Yang B."/>
        </authorList>
    </citation>
    <scope>NUCLEOTIDE SEQUENCE [LARGE SCALE GENOMIC DNA]</scope>
    <source>
        <strain evidence="1">Ann1</strain>
    </source>
</reference>
<feature type="non-terminal residue" evidence="1">
    <location>
        <position position="1"/>
    </location>
</feature>
<protein>
    <submittedName>
        <fullName evidence="1">Uncharacterized protein</fullName>
    </submittedName>
</protein>
<accession>A0ACC1CQ72</accession>
<evidence type="ECO:0000313" key="2">
    <source>
        <dbReference type="Proteomes" id="UP000824533"/>
    </source>
</evidence>
<dbReference type="Proteomes" id="UP000824533">
    <property type="component" value="Linkage Group LG19"/>
</dbReference>
<dbReference type="EMBL" id="CM034405">
    <property type="protein sequence ID" value="KAJ0173759.1"/>
    <property type="molecule type" value="Genomic_DNA"/>
</dbReference>
<keyword evidence="2" id="KW-1185">Reference proteome</keyword>
<sequence>PRNCPNGISFLAGDNGKRHILRNVTLLDRPYMTVALSSNKELKGWKRSRTWTTELIVKRAQH</sequence>